<evidence type="ECO:0000313" key="2">
    <source>
        <dbReference type="Proteomes" id="UP000316316"/>
    </source>
</evidence>
<reference evidence="1 2" key="1">
    <citation type="submission" date="2017-10" db="EMBL/GenBank/DDBJ databases">
        <title>FDA dAtabase for Regulatory Grade micrObial Sequences (FDA-ARGOS): Supporting development and validation of Infectious Disease Dx tests.</title>
        <authorList>
            <person name="Campos J."/>
            <person name="Goldberg B."/>
            <person name="Tallon L.J."/>
            <person name="Sadzewicz L."/>
            <person name="Sengamalay N."/>
            <person name="Ott S."/>
            <person name="Godinez A."/>
            <person name="Nagaraj S."/>
            <person name="Vyas G."/>
            <person name="Aluvathingal J."/>
            <person name="Nadendla S."/>
            <person name="Geyer C."/>
            <person name="Nandy P."/>
            <person name="Hobson J."/>
            <person name="Sichtig H."/>
        </authorList>
    </citation>
    <scope>NUCLEOTIDE SEQUENCE [LARGE SCALE GENOMIC DNA]</scope>
    <source>
        <strain evidence="1 2">FDAARGOS_185</strain>
    </source>
</reference>
<name>A0A553S0N6_ENTAV</name>
<comment type="caution">
    <text evidence="1">The sequence shown here is derived from an EMBL/GenBank/DDBJ whole genome shotgun (WGS) entry which is preliminary data.</text>
</comment>
<accession>A0A553S0N6</accession>
<gene>
    <name evidence="1" type="ORF">AUF17_02310</name>
</gene>
<dbReference type="Proteomes" id="UP000316316">
    <property type="component" value="Unassembled WGS sequence"/>
</dbReference>
<sequence length="67" mass="7526">MKNTLRQVYPRPASRTSFSALAAHKVAANLHSGNHLTKTAGDWCSKAERVREVFLIKPQTYIQREGS</sequence>
<dbReference type="EMBL" id="PDXQ01000001">
    <property type="protein sequence ID" value="TRZ32976.1"/>
    <property type="molecule type" value="Genomic_DNA"/>
</dbReference>
<dbReference type="AlphaFoldDB" id="A0A553S0N6"/>
<proteinExistence type="predicted"/>
<protein>
    <submittedName>
        <fullName evidence="1">Uncharacterized protein</fullName>
    </submittedName>
</protein>
<organism evidence="1 2">
    <name type="scientific">Enterococcus avium</name>
    <name type="common">Streptococcus avium</name>
    <dbReference type="NCBI Taxonomy" id="33945"/>
    <lineage>
        <taxon>Bacteria</taxon>
        <taxon>Bacillati</taxon>
        <taxon>Bacillota</taxon>
        <taxon>Bacilli</taxon>
        <taxon>Lactobacillales</taxon>
        <taxon>Enterococcaceae</taxon>
        <taxon>Enterococcus</taxon>
    </lineage>
</organism>
<evidence type="ECO:0000313" key="1">
    <source>
        <dbReference type="EMBL" id="TRZ32976.1"/>
    </source>
</evidence>